<evidence type="ECO:0000256" key="6">
    <source>
        <dbReference type="SAM" id="MobiDB-lite"/>
    </source>
</evidence>
<reference evidence="7" key="1">
    <citation type="submission" date="2023-08" db="EMBL/GenBank/DDBJ databases">
        <title>Black Yeasts Isolated from many extreme environments.</title>
        <authorList>
            <person name="Coleine C."/>
            <person name="Stajich J.E."/>
            <person name="Selbmann L."/>
        </authorList>
    </citation>
    <scope>NUCLEOTIDE SEQUENCE</scope>
    <source>
        <strain evidence="7">CCFEE 5810</strain>
    </source>
</reference>
<accession>A0AAN7WAT1</accession>
<gene>
    <name evidence="7" type="ORF">LTR97_002553</name>
</gene>
<evidence type="ECO:0000256" key="2">
    <source>
        <dbReference type="ARBA" id="ARBA00008796"/>
    </source>
</evidence>
<proteinExistence type="inferred from homology"/>
<comment type="subunit">
    <text evidence="3">Interacts with ODC and thereby sterically blocks ODC homodimerization.</text>
</comment>
<dbReference type="InterPro" id="IPR038581">
    <property type="entry name" value="ODC_AZ_sf"/>
</dbReference>
<dbReference type="PANTHER" id="PTHR10279">
    <property type="entry name" value="ORNITHINE DECARBOXYLASE ANTIZYME"/>
    <property type="match status" value="1"/>
</dbReference>
<dbReference type="InterPro" id="IPR002993">
    <property type="entry name" value="ODC_AZ"/>
</dbReference>
<dbReference type="GO" id="GO:0005634">
    <property type="term" value="C:nucleus"/>
    <property type="evidence" value="ECO:0007669"/>
    <property type="project" value="TreeGrafter"/>
</dbReference>
<organism evidence="7 8">
    <name type="scientific">Elasticomyces elasticus</name>
    <dbReference type="NCBI Taxonomy" id="574655"/>
    <lineage>
        <taxon>Eukaryota</taxon>
        <taxon>Fungi</taxon>
        <taxon>Dikarya</taxon>
        <taxon>Ascomycota</taxon>
        <taxon>Pezizomycotina</taxon>
        <taxon>Dothideomycetes</taxon>
        <taxon>Dothideomycetidae</taxon>
        <taxon>Mycosphaerellales</taxon>
        <taxon>Teratosphaeriaceae</taxon>
        <taxon>Elasticomyces</taxon>
    </lineage>
</organism>
<dbReference type="GO" id="GO:0075523">
    <property type="term" value="P:viral translational frameshifting"/>
    <property type="evidence" value="ECO:0007669"/>
    <property type="project" value="UniProtKB-KW"/>
</dbReference>
<dbReference type="GO" id="GO:0005737">
    <property type="term" value="C:cytoplasm"/>
    <property type="evidence" value="ECO:0007669"/>
    <property type="project" value="TreeGrafter"/>
</dbReference>
<dbReference type="GO" id="GO:0045732">
    <property type="term" value="P:positive regulation of protein catabolic process"/>
    <property type="evidence" value="ECO:0007669"/>
    <property type="project" value="TreeGrafter"/>
</dbReference>
<dbReference type="Pfam" id="PF02100">
    <property type="entry name" value="ODC_AZ"/>
    <property type="match status" value="1"/>
</dbReference>
<dbReference type="Gene3D" id="3.40.630.60">
    <property type="match status" value="1"/>
</dbReference>
<evidence type="ECO:0000256" key="1">
    <source>
        <dbReference type="ARBA" id="ARBA00002307"/>
    </source>
</evidence>
<dbReference type="PANTHER" id="PTHR10279:SF10">
    <property type="entry name" value="ORNITHINE DECARBOXYLASE ANTIZYME"/>
    <property type="match status" value="1"/>
</dbReference>
<dbReference type="AlphaFoldDB" id="A0AAN7WAT1"/>
<evidence type="ECO:0000313" key="7">
    <source>
        <dbReference type="EMBL" id="KAK5705435.1"/>
    </source>
</evidence>
<keyword evidence="5" id="KW-0688">Ribosomal frameshifting</keyword>
<evidence type="ECO:0000256" key="4">
    <source>
        <dbReference type="ARBA" id="ARBA00017712"/>
    </source>
</evidence>
<comment type="caution">
    <text evidence="7">The sequence shown here is derived from an EMBL/GenBank/DDBJ whole genome shotgun (WGS) entry which is preliminary data.</text>
</comment>
<feature type="region of interest" description="Disordered" evidence="6">
    <location>
        <begin position="12"/>
        <end position="34"/>
    </location>
</feature>
<comment type="similarity">
    <text evidence="2">Belongs to the ODC antizyme family.</text>
</comment>
<dbReference type="InterPro" id="IPR016181">
    <property type="entry name" value="Acyl_CoA_acyltransferase"/>
</dbReference>
<dbReference type="EMBL" id="JAVRQU010000003">
    <property type="protein sequence ID" value="KAK5705435.1"/>
    <property type="molecule type" value="Genomic_DNA"/>
</dbReference>
<dbReference type="GO" id="GO:0008073">
    <property type="term" value="F:ornithine decarboxylase inhibitor activity"/>
    <property type="evidence" value="ECO:0007669"/>
    <property type="project" value="InterPro"/>
</dbReference>
<evidence type="ECO:0000313" key="8">
    <source>
        <dbReference type="Proteomes" id="UP001310594"/>
    </source>
</evidence>
<dbReference type="SUPFAM" id="SSF55729">
    <property type="entry name" value="Acyl-CoA N-acyltransferases (Nat)"/>
    <property type="match status" value="1"/>
</dbReference>
<sequence>MALTGFHFSTGGAGGLGWPRDRRPGLKARSRSGDEALNIKERGESLFCETMKTVFLVERNSGHASSLSMEVQNSNSNRHSQGVDIPRTGGTVVQHGLATPSPSPDGRTYPETGTAVKEYVEVFDYNGGARFRGFVAEKEDERSMFIFFDKEVLGKDLKPGLMALLELSDFFECSRLMICVDRFGSEDDVKETTRDLGWVGFELATLAEYAGDRGGLSDSWLFFSMDV</sequence>
<comment type="function">
    <text evidence="1">Ornithine decarboxylase (ODC) antizyme protein that negatively regulates ODC activity and intracellular polyamine biosynthesis in response to increased intracellular polyamine levels. Binds to ODC monomers, inhibiting the assembly of the functional ODC homodimer, and targets the monomers for ubiquitin-independent proteolytic destruction by the 26S proteasome.</text>
</comment>
<protein>
    <recommendedName>
        <fullName evidence="4">Ornithine decarboxylase antizyme</fullName>
    </recommendedName>
</protein>
<name>A0AAN7WAT1_9PEZI</name>
<evidence type="ECO:0000256" key="5">
    <source>
        <dbReference type="ARBA" id="ARBA00022758"/>
    </source>
</evidence>
<evidence type="ECO:0000256" key="3">
    <source>
        <dbReference type="ARBA" id="ARBA00011486"/>
    </source>
</evidence>
<dbReference type="Proteomes" id="UP001310594">
    <property type="component" value="Unassembled WGS sequence"/>
</dbReference>